<sequence>MNNYRGIARRGNCLCSVEDLQQIAAMQLVTLAAEWDAICASKQILRDDEQGPLFWAFLKHRVKQAVLEFFNRAGSKGVGAISLDETATEDAKDFRTSLHAPGDTPVAQIIRRDLVDFFEIMPRRDKVLIALRYYDELPWSQVADILSANVQTTRNLSYLVEERWRVHARNMFTDYPTEEVPRRAKHWDLPETLEVYLRTRHRKDLPGYLWFVTTCFREDVSYLVDVLGNEHIKMPGAFEPTLSPFQQAQIDAMLRDGVSTLEIGRLLGLSRGVISTHAKRRHAAA</sequence>
<protein>
    <submittedName>
        <fullName evidence="1">Uncharacterized protein</fullName>
    </submittedName>
</protein>
<proteinExistence type="predicted"/>
<dbReference type="AlphaFoldDB" id="A0A9X1LV30"/>
<dbReference type="RefSeq" id="WP_229384110.1">
    <property type="nucleotide sequence ID" value="NZ_JAGTTN010000002.1"/>
</dbReference>
<comment type="caution">
    <text evidence="1">The sequence shown here is derived from an EMBL/GenBank/DDBJ whole genome shotgun (WGS) entry which is preliminary data.</text>
</comment>
<dbReference type="Gene3D" id="1.20.140.160">
    <property type="match status" value="1"/>
</dbReference>
<name>A0A9X1LV30_9MICO</name>
<evidence type="ECO:0000313" key="2">
    <source>
        <dbReference type="Proteomes" id="UP001139354"/>
    </source>
</evidence>
<dbReference type="Gene3D" id="1.10.10.60">
    <property type="entry name" value="Homeodomain-like"/>
    <property type="match status" value="1"/>
</dbReference>
<dbReference type="Proteomes" id="UP001139354">
    <property type="component" value="Unassembled WGS sequence"/>
</dbReference>
<reference evidence="1" key="1">
    <citation type="submission" date="2021-04" db="EMBL/GenBank/DDBJ databases">
        <title>Microbacterium tenobrionis sp. nov. and Microbacterium allomyrinae sp. nov., isolated from larvae of Tenobrio molitor and Allomyrina dichotoma, respectively.</title>
        <authorList>
            <person name="Lee S.D."/>
        </authorList>
    </citation>
    <scope>NUCLEOTIDE SEQUENCE</scope>
    <source>
        <strain evidence="1">BWT-G7</strain>
    </source>
</reference>
<organism evidence="1 2">
    <name type="scientific">Microbacterium allomyrinae</name>
    <dbReference type="NCBI Taxonomy" id="2830666"/>
    <lineage>
        <taxon>Bacteria</taxon>
        <taxon>Bacillati</taxon>
        <taxon>Actinomycetota</taxon>
        <taxon>Actinomycetes</taxon>
        <taxon>Micrococcales</taxon>
        <taxon>Microbacteriaceae</taxon>
        <taxon>Microbacterium</taxon>
    </lineage>
</organism>
<evidence type="ECO:0000313" key="1">
    <source>
        <dbReference type="EMBL" id="MCC2032198.1"/>
    </source>
</evidence>
<keyword evidence="2" id="KW-1185">Reference proteome</keyword>
<dbReference type="EMBL" id="JAGTTN010000002">
    <property type="protein sequence ID" value="MCC2032198.1"/>
    <property type="molecule type" value="Genomic_DNA"/>
</dbReference>
<dbReference type="SUPFAM" id="SSF88659">
    <property type="entry name" value="Sigma3 and sigma4 domains of RNA polymerase sigma factors"/>
    <property type="match status" value="1"/>
</dbReference>
<accession>A0A9X1LV30</accession>
<gene>
    <name evidence="1" type="ORF">KEC57_08365</name>
</gene>
<dbReference type="InterPro" id="IPR013324">
    <property type="entry name" value="RNA_pol_sigma_r3/r4-like"/>
</dbReference>